<reference evidence="2" key="1">
    <citation type="journal article" date="2019" name="Int. J. Syst. Evol. Microbiol.">
        <title>The Global Catalogue of Microorganisms (GCM) 10K type strain sequencing project: providing services to taxonomists for standard genome sequencing and annotation.</title>
        <authorList>
            <consortium name="The Broad Institute Genomics Platform"/>
            <consortium name="The Broad Institute Genome Sequencing Center for Infectious Disease"/>
            <person name="Wu L."/>
            <person name="Ma J."/>
        </authorList>
    </citation>
    <scope>NUCLEOTIDE SEQUENCE [LARGE SCALE GENOMIC DNA]</scope>
    <source>
        <strain evidence="2">CGMCC 4.7397</strain>
    </source>
</reference>
<protein>
    <submittedName>
        <fullName evidence="1">Uncharacterized protein</fullName>
    </submittedName>
</protein>
<comment type="caution">
    <text evidence="1">The sequence shown here is derived from an EMBL/GenBank/DDBJ whole genome shotgun (WGS) entry which is preliminary data.</text>
</comment>
<gene>
    <name evidence="1" type="ORF">ACFQH9_00985</name>
</gene>
<dbReference type="RefSeq" id="WP_379563135.1">
    <property type="nucleotide sequence ID" value="NZ_JBHSQK010000003.1"/>
</dbReference>
<dbReference type="EMBL" id="JBHSQK010000003">
    <property type="protein sequence ID" value="MFC5946848.1"/>
    <property type="molecule type" value="Genomic_DNA"/>
</dbReference>
<organism evidence="1 2">
    <name type="scientific">Pseudonocardia lutea</name>
    <dbReference type="NCBI Taxonomy" id="2172015"/>
    <lineage>
        <taxon>Bacteria</taxon>
        <taxon>Bacillati</taxon>
        <taxon>Actinomycetota</taxon>
        <taxon>Actinomycetes</taxon>
        <taxon>Pseudonocardiales</taxon>
        <taxon>Pseudonocardiaceae</taxon>
        <taxon>Pseudonocardia</taxon>
    </lineage>
</organism>
<proteinExistence type="predicted"/>
<evidence type="ECO:0000313" key="1">
    <source>
        <dbReference type="EMBL" id="MFC5946848.1"/>
    </source>
</evidence>
<evidence type="ECO:0000313" key="2">
    <source>
        <dbReference type="Proteomes" id="UP001596119"/>
    </source>
</evidence>
<sequence length="64" mass="6893">MTAGTAQLRDEVALATGTGLRSGPVTAQRFVAERPRVVRRRLRADDVSCFVIGRVFSVNDGFAA</sequence>
<name>A0ABW1I209_9PSEU</name>
<dbReference type="Proteomes" id="UP001596119">
    <property type="component" value="Unassembled WGS sequence"/>
</dbReference>
<accession>A0ABW1I209</accession>
<keyword evidence="2" id="KW-1185">Reference proteome</keyword>